<protein>
    <recommendedName>
        <fullName evidence="1">Glyoxalase-like domain-containing protein</fullName>
    </recommendedName>
</protein>
<dbReference type="Pfam" id="PF13468">
    <property type="entry name" value="Glyoxalase_3"/>
    <property type="match status" value="1"/>
</dbReference>
<accession>A0A087BPQ3</accession>
<evidence type="ECO:0000313" key="3">
    <source>
        <dbReference type="Proteomes" id="UP000029014"/>
    </source>
</evidence>
<proteinExistence type="predicted"/>
<reference evidence="2 3" key="1">
    <citation type="submission" date="2014-03" db="EMBL/GenBank/DDBJ databases">
        <title>Genomics of Bifidobacteria.</title>
        <authorList>
            <person name="Ventura M."/>
            <person name="Milani C."/>
            <person name="Lugli G.A."/>
        </authorList>
    </citation>
    <scope>NUCLEOTIDE SEQUENCE [LARGE SCALE GENOMIC DNA]</scope>
    <source>
        <strain evidence="2 3">LMG 11592</strain>
    </source>
</reference>
<keyword evidence="3" id="KW-1185">Reference proteome</keyword>
<dbReference type="PANTHER" id="PTHR40265">
    <property type="entry name" value="BLL2707 PROTEIN"/>
    <property type="match status" value="1"/>
</dbReference>
<gene>
    <name evidence="2" type="ORF">BMIN_0717</name>
</gene>
<dbReference type="eggNOG" id="COG0346">
    <property type="taxonomic scope" value="Bacteria"/>
</dbReference>
<comment type="caution">
    <text evidence="2">The sequence shown here is derived from an EMBL/GenBank/DDBJ whole genome shotgun (WGS) entry which is preliminary data.</text>
</comment>
<dbReference type="AlphaFoldDB" id="A0A087BPQ3"/>
<feature type="domain" description="Glyoxalase-like" evidence="1">
    <location>
        <begin position="8"/>
        <end position="203"/>
    </location>
</feature>
<name>A0A087BPQ3_9BIFI</name>
<dbReference type="STRING" id="1693.BMIN_0717"/>
<dbReference type="RefSeq" id="WP_022861170.1">
    <property type="nucleotide sequence ID" value="NZ_JGZD01000008.1"/>
</dbReference>
<dbReference type="InterPro" id="IPR025870">
    <property type="entry name" value="Glyoxalase-like_dom"/>
</dbReference>
<evidence type="ECO:0000313" key="2">
    <source>
        <dbReference type="EMBL" id="KFI73003.1"/>
    </source>
</evidence>
<dbReference type="Gene3D" id="3.10.180.10">
    <property type="entry name" value="2,3-Dihydroxybiphenyl 1,2-Dioxygenase, domain 1"/>
    <property type="match status" value="1"/>
</dbReference>
<organism evidence="2 3">
    <name type="scientific">Bifidobacterium minimum</name>
    <dbReference type="NCBI Taxonomy" id="1693"/>
    <lineage>
        <taxon>Bacteria</taxon>
        <taxon>Bacillati</taxon>
        <taxon>Actinomycetota</taxon>
        <taxon>Actinomycetes</taxon>
        <taxon>Bifidobacteriales</taxon>
        <taxon>Bifidobacteriaceae</taxon>
        <taxon>Bifidobacterium</taxon>
    </lineage>
</organism>
<sequence>MTTHPYVWDHTVTFVNDLHSAQKAFADQGITASYGGKHVGHGTENALAYFGTNYVELLSVYSRDEAENEREYTGLIYRDAARSLPAHEGFYRHGLRVNNIEARADELHRQGIKTGPIVPGNRTTADGREIRWKLLWLLRDTKAEENQPRYPFILDWLEDEPTHERTLESSGLLRQHPDGDIRTRKAIWEVPDPKRTARRLSEVFEFPLTVNADGSADLVTGRDLTWHIQQGSHNGIVDLKFDSPSHPFDVRIGSARFSTL</sequence>
<dbReference type="PANTHER" id="PTHR40265:SF1">
    <property type="entry name" value="GLYOXALASE-LIKE DOMAIN-CONTAINING PROTEIN"/>
    <property type="match status" value="1"/>
</dbReference>
<dbReference type="EMBL" id="JGZD01000008">
    <property type="protein sequence ID" value="KFI73003.1"/>
    <property type="molecule type" value="Genomic_DNA"/>
</dbReference>
<dbReference type="Proteomes" id="UP000029014">
    <property type="component" value="Unassembled WGS sequence"/>
</dbReference>
<evidence type="ECO:0000259" key="1">
    <source>
        <dbReference type="Pfam" id="PF13468"/>
    </source>
</evidence>
<dbReference type="InterPro" id="IPR029068">
    <property type="entry name" value="Glyas_Bleomycin-R_OHBP_Dase"/>
</dbReference>